<feature type="transmembrane region" description="Helical" evidence="1">
    <location>
        <begin position="264"/>
        <end position="284"/>
    </location>
</feature>
<proteinExistence type="predicted"/>
<feature type="transmembrane region" description="Helical" evidence="1">
    <location>
        <begin position="397"/>
        <end position="419"/>
    </location>
</feature>
<feature type="transmembrane region" description="Helical" evidence="1">
    <location>
        <begin position="331"/>
        <end position="351"/>
    </location>
</feature>
<feature type="transmembrane region" description="Helical" evidence="1">
    <location>
        <begin position="67"/>
        <end position="89"/>
    </location>
</feature>
<feature type="transmembrane region" description="Helical" evidence="1">
    <location>
        <begin position="205"/>
        <end position="226"/>
    </location>
</feature>
<keyword evidence="1" id="KW-0812">Transmembrane</keyword>
<reference evidence="2 3" key="1">
    <citation type="submission" date="2017-11" db="EMBL/GenBank/DDBJ databases">
        <title>Evolution of Phototrophy in the Chloroflexi Phylum Driven by Horizontal Gene Transfer.</title>
        <authorList>
            <person name="Ward L.M."/>
            <person name="Hemp J."/>
            <person name="Shih P.M."/>
            <person name="Mcglynn S.E."/>
            <person name="Fischer W."/>
        </authorList>
    </citation>
    <scope>NUCLEOTIDE SEQUENCE [LARGE SCALE GENOMIC DNA]</scope>
    <source>
        <strain evidence="2">JP3_7</strain>
    </source>
</reference>
<gene>
    <name evidence="2" type="ORF">CUN48_00970</name>
</gene>
<feature type="transmembrane region" description="Helical" evidence="1">
    <location>
        <begin position="363"/>
        <end position="385"/>
    </location>
</feature>
<evidence type="ECO:0000313" key="3">
    <source>
        <dbReference type="Proteomes" id="UP000230790"/>
    </source>
</evidence>
<keyword evidence="1" id="KW-0472">Membrane</keyword>
<evidence type="ECO:0008006" key="4">
    <source>
        <dbReference type="Google" id="ProtNLM"/>
    </source>
</evidence>
<feature type="transmembrane region" description="Helical" evidence="1">
    <location>
        <begin position="426"/>
        <end position="444"/>
    </location>
</feature>
<feature type="transmembrane region" description="Helical" evidence="1">
    <location>
        <begin position="181"/>
        <end position="198"/>
    </location>
</feature>
<feature type="transmembrane region" description="Helical" evidence="1">
    <location>
        <begin position="149"/>
        <end position="169"/>
    </location>
</feature>
<evidence type="ECO:0000256" key="1">
    <source>
        <dbReference type="SAM" id="Phobius"/>
    </source>
</evidence>
<protein>
    <recommendedName>
        <fullName evidence="4">Membrane protein 6-pyruvoyl-tetrahydropterin synthase-related domain-containing protein</fullName>
    </recommendedName>
</protein>
<feature type="transmembrane region" description="Helical" evidence="1">
    <location>
        <begin position="620"/>
        <end position="639"/>
    </location>
</feature>
<comment type="caution">
    <text evidence="2">The sequence shown here is derived from an EMBL/GenBank/DDBJ whole genome shotgun (WGS) entry which is preliminary data.</text>
</comment>
<dbReference type="AlphaFoldDB" id="A0A2M8QGL2"/>
<keyword evidence="1" id="KW-1133">Transmembrane helix</keyword>
<name>A0A2M8QGL2_9CHLR</name>
<accession>A0A2M8QGL2</accession>
<evidence type="ECO:0000313" key="2">
    <source>
        <dbReference type="EMBL" id="PJF48961.1"/>
    </source>
</evidence>
<dbReference type="Proteomes" id="UP000230790">
    <property type="component" value="Unassembled WGS sequence"/>
</dbReference>
<dbReference type="EMBL" id="PGTN01000003">
    <property type="protein sequence ID" value="PJF48961.1"/>
    <property type="molecule type" value="Genomic_DNA"/>
</dbReference>
<feature type="transmembrane region" description="Helical" evidence="1">
    <location>
        <begin position="232"/>
        <end position="252"/>
    </location>
</feature>
<organism evidence="2 3">
    <name type="scientific">Candidatus Thermofonsia Clade 3 bacterium</name>
    <dbReference type="NCBI Taxonomy" id="2364212"/>
    <lineage>
        <taxon>Bacteria</taxon>
        <taxon>Bacillati</taxon>
        <taxon>Chloroflexota</taxon>
        <taxon>Candidatus Thermofontia</taxon>
        <taxon>Candidatus Thermofonsia Clade 3</taxon>
    </lineage>
</organism>
<sequence length="941" mass="101443">MPRLLPLTALALICALASANLWLGPGIINTRAGGDSPFLLIRTYELAENLRAGVFPARWMSHSAFGLGYPFFNFYAALPYYLAAGLNVLGMDLLSAIKLTQTLGMFAAAGAIALLANDLQHGSKQQKSAALIQMQGVAYNARHRQSLTIAPWSAMLTGAAYTLAPFHLANVYVRGDSLSEFWAFVWYPLILWSAGRLIHHTCHHAVGGAALPAFIGLSLASAALIVTHNVSALIFAPFAVLYALAMATHCARGTPNAMGTFLRSAAWLTGAAVFALAMSAWFWLPALGEAASVQLGDQTTGYFYFANHFRAENLVQPSLAFDYAVGENLNVFAMGAMQTIQIAAGGVVWWWHHRRAGQPHFALALTGALFALATFMITPLSAFIWERAPLLPLAQFPWRFLSVQATFGALLIGGCSLPAIGRRTTVIASVLAAAALTWASLAHLPGARLNVRAEDVTPNTIQLYEWYTGNIGTTIRHEYLPATARPTPRTGPGILGLPRAARIAQDDAAPDAVSSTPVFTSPAQQVWQITAHRALTIALPILHWPGWRVWLDGAPANAWPHPGSGWLTLAVPTGVHRVELRWAGTALTRAGEWASLGAVSVLVVLLGAILARASPVTRRAVMLIGLALVSSLIAIATIARSAPAPAEPPPMQTLDFDHRPFPHRDPVRFVGGGETYELVAASIEPQTLRTGDPFTLTLRWRDDRAPAQITVTQELPMGGEFAQLFRHARSQTPGDPRISRHIVLTDALPGPLLLKLSAADSTYAPLTPLTTEGTPLQTMIAGKPAPSITLLGPRIAHAARPGPAPSRLRVNFDNGIALRDVDWFFASAQEVCFRPVWQWARSNVNRADALQVSLRAFGSDGRLLAQADHQPQAGLAPTWSWPDDALIYDGQCVAANHVLHPHEPYLLQIVWYRLADLQTIGEATLHGVGGSRLEDLNIPHP</sequence>
<feature type="transmembrane region" description="Helical" evidence="1">
    <location>
        <begin position="593"/>
        <end position="613"/>
    </location>
</feature>